<reference evidence="1" key="1">
    <citation type="submission" date="2018-06" db="EMBL/GenBank/DDBJ databases">
        <authorList>
            <person name="Zhirakovskaya E."/>
        </authorList>
    </citation>
    <scope>NUCLEOTIDE SEQUENCE</scope>
</reference>
<accession>A0A3B0S361</accession>
<dbReference type="InterPro" id="IPR008962">
    <property type="entry name" value="PapD-like_sf"/>
</dbReference>
<evidence type="ECO:0000313" key="1">
    <source>
        <dbReference type="EMBL" id="VAV97601.1"/>
    </source>
</evidence>
<dbReference type="AlphaFoldDB" id="A0A3B0S361"/>
<evidence type="ECO:0008006" key="2">
    <source>
        <dbReference type="Google" id="ProtNLM"/>
    </source>
</evidence>
<gene>
    <name evidence="1" type="ORF">MNBD_ALPHA06-2249</name>
</gene>
<protein>
    <recommendedName>
        <fullName evidence="2">Pili assembly chaperone N-terminal domain-containing protein</fullName>
    </recommendedName>
</protein>
<proteinExistence type="predicted"/>
<dbReference type="EMBL" id="UOEE01000246">
    <property type="protein sequence ID" value="VAV97601.1"/>
    <property type="molecule type" value="Genomic_DNA"/>
</dbReference>
<name>A0A3B0S361_9ZZZZ</name>
<sequence>MARIIVFGLIFISGIAINRSASADISVEPTRVVLTSEHRAKTIIVQNNGSKQQVVSAVWTMLVQGADAVLHPTGQEMPLEQISQIRVWPQQAVIEPGENAVFALLLDPELPLSGENRYHLRFNIDPKRGSGPRWAVVVPVFTRGPSLAPKVEIIEVSAPEPGKLHISLQNTAGSSPHGHLLVFDRSGQKITELHNINLYERDKMVTFELNIPPGSPPVHFIRYLGDAEFQGTVFVEQEILLTHDQHQ</sequence>
<dbReference type="SUPFAM" id="SSF49354">
    <property type="entry name" value="PapD-like"/>
    <property type="match status" value="1"/>
</dbReference>
<organism evidence="1">
    <name type="scientific">hydrothermal vent metagenome</name>
    <dbReference type="NCBI Taxonomy" id="652676"/>
    <lineage>
        <taxon>unclassified sequences</taxon>
        <taxon>metagenomes</taxon>
        <taxon>ecological metagenomes</taxon>
    </lineage>
</organism>